<dbReference type="PRINTS" id="PR00419">
    <property type="entry name" value="ADXRDTASE"/>
</dbReference>
<dbReference type="CDD" id="cd02808">
    <property type="entry name" value="GltS_FMN"/>
    <property type="match status" value="1"/>
</dbReference>
<dbReference type="InterPro" id="IPR036188">
    <property type="entry name" value="FAD/NAD-bd_sf"/>
</dbReference>
<comment type="pathway">
    <text evidence="5">Amino-acid biosynthesis; L-glutamate biosynthesis via GLT pathway; L-glutamate from 2-oxoglutarate and L-glutamine (NAD(+) route): step 1/1.</text>
</comment>
<evidence type="ECO:0000256" key="25">
    <source>
        <dbReference type="SAM" id="MobiDB-lite"/>
    </source>
</evidence>
<feature type="binding site" evidence="24">
    <location>
        <position position="1236"/>
    </location>
    <ligand>
        <name>[3Fe-4S] cluster</name>
        <dbReference type="ChEBI" id="CHEBI:21137"/>
    </ligand>
</feature>
<dbReference type="InterPro" id="IPR029055">
    <property type="entry name" value="Ntn_hydrolases_N"/>
</dbReference>
<dbReference type="PIRSF" id="PIRSF000187">
    <property type="entry name" value="GOGAT"/>
    <property type="match status" value="1"/>
</dbReference>
<dbReference type="FunFam" id="2.160.20.60:FF:000001">
    <property type="entry name" value="Glutamate synthase, large subunit"/>
    <property type="match status" value="1"/>
</dbReference>
<dbReference type="InterPro" id="IPR009051">
    <property type="entry name" value="Helical_ferredxn"/>
</dbReference>
<keyword evidence="15" id="KW-0408">Iron</keyword>
<proteinExistence type="evidence at transcript level"/>
<dbReference type="Pfam" id="PF14691">
    <property type="entry name" value="Fer4_20"/>
    <property type="match status" value="1"/>
</dbReference>
<evidence type="ECO:0000256" key="19">
    <source>
        <dbReference type="ARBA" id="ARBA00024383"/>
    </source>
</evidence>
<comment type="pathway">
    <text evidence="3">Energy metabolism; nitrogen metabolism.</text>
</comment>
<evidence type="ECO:0000256" key="3">
    <source>
        <dbReference type="ARBA" id="ARBA00004802"/>
    </source>
</evidence>
<evidence type="ECO:0000256" key="22">
    <source>
        <dbReference type="ARBA" id="ARBA00068518"/>
    </source>
</evidence>
<evidence type="ECO:0000256" key="12">
    <source>
        <dbReference type="ARBA" id="ARBA00022827"/>
    </source>
</evidence>
<comment type="cofactor">
    <cofactor evidence="1">
        <name>FMN</name>
        <dbReference type="ChEBI" id="CHEBI:58210"/>
    </cofactor>
</comment>
<dbReference type="GO" id="GO:0005506">
    <property type="term" value="F:iron ion binding"/>
    <property type="evidence" value="ECO:0007669"/>
    <property type="project" value="InterPro"/>
</dbReference>
<dbReference type="Pfam" id="PF01645">
    <property type="entry name" value="Glu_synthase"/>
    <property type="match status" value="1"/>
</dbReference>
<evidence type="ECO:0000256" key="13">
    <source>
        <dbReference type="ARBA" id="ARBA00022962"/>
    </source>
</evidence>
<dbReference type="GO" id="GO:0016040">
    <property type="term" value="F:glutamate synthase (NADH) activity"/>
    <property type="evidence" value="ECO:0007669"/>
    <property type="project" value="UniProtKB-EC"/>
</dbReference>
<dbReference type="GO" id="GO:0016639">
    <property type="term" value="F:oxidoreductase activity, acting on the CH-NH2 group of donors, NAD or NADP as acceptor"/>
    <property type="evidence" value="ECO:0007669"/>
    <property type="project" value="InterPro"/>
</dbReference>
<dbReference type="NCBIfam" id="NF008730">
    <property type="entry name" value="PRK11750.1"/>
    <property type="match status" value="1"/>
</dbReference>
<feature type="compositionally biased region" description="Basic and acidic residues" evidence="25">
    <location>
        <begin position="71"/>
        <end position="83"/>
    </location>
</feature>
<dbReference type="InterPro" id="IPR002932">
    <property type="entry name" value="Glu_synthdom"/>
</dbReference>
<dbReference type="PANTHER" id="PTHR43100:SF1">
    <property type="entry name" value="GLUTAMATE SYNTHASE [NADPH] SMALL CHAIN"/>
    <property type="match status" value="1"/>
</dbReference>
<dbReference type="InterPro" id="IPR002489">
    <property type="entry name" value="Glu_synth_asu_C"/>
</dbReference>
<feature type="active site" description="For GATase activity" evidence="23">
    <location>
        <position position="102"/>
    </location>
</feature>
<evidence type="ECO:0000256" key="18">
    <source>
        <dbReference type="ARBA" id="ARBA00023291"/>
    </source>
</evidence>
<evidence type="ECO:0000256" key="4">
    <source>
        <dbReference type="ARBA" id="ARBA00004909"/>
    </source>
</evidence>
<feature type="binding site" evidence="24">
    <location>
        <position position="1231"/>
    </location>
    <ligand>
        <name>[3Fe-4S] cluster</name>
        <dbReference type="ChEBI" id="CHEBI:21137"/>
    </ligand>
</feature>
<comment type="function">
    <text evidence="21">Forms L-glutamate from L-glutamine and 2-oxoglutarate. Represents an alternative pathway to L-glutamate dehydrogenase for the biosynthesis of L-glutamate. Participates with glutamine synthetase in ammonia assimilation processes. The enzyme is specific for NADH, L-glutamine and 2-oxoglutarate.</text>
</comment>
<dbReference type="InterPro" id="IPR036485">
    <property type="entry name" value="Glu_synth_asu_C_sf"/>
</dbReference>
<evidence type="ECO:0000256" key="15">
    <source>
        <dbReference type="ARBA" id="ARBA00023004"/>
    </source>
</evidence>
<feature type="region of interest" description="Disordered" evidence="25">
    <location>
        <begin position="1"/>
        <end position="45"/>
    </location>
</feature>
<keyword evidence="10" id="KW-0288">FMN</keyword>
<feature type="region of interest" description="Disordered" evidence="25">
    <location>
        <begin position="1601"/>
        <end position="1621"/>
    </location>
</feature>
<dbReference type="InterPro" id="IPR006005">
    <property type="entry name" value="Glut_synth_ssu1"/>
</dbReference>
<dbReference type="GO" id="GO:0010181">
    <property type="term" value="F:FMN binding"/>
    <property type="evidence" value="ECO:0007669"/>
    <property type="project" value="InterPro"/>
</dbReference>
<dbReference type="SUPFAM" id="SSF46548">
    <property type="entry name" value="alpha-helical ferredoxin"/>
    <property type="match status" value="1"/>
</dbReference>
<evidence type="ECO:0000256" key="6">
    <source>
        <dbReference type="ARBA" id="ARBA00009716"/>
    </source>
</evidence>
<evidence type="ECO:0000256" key="16">
    <source>
        <dbReference type="ARBA" id="ARBA00023014"/>
    </source>
</evidence>
<dbReference type="GO" id="GO:0097054">
    <property type="term" value="P:L-glutamate biosynthetic process"/>
    <property type="evidence" value="ECO:0007669"/>
    <property type="project" value="UniProtKB-UniPathway"/>
</dbReference>
<dbReference type="FunFam" id="3.20.20.70:FF:000017">
    <property type="entry name" value="Glutamate synthase [NADH], amyloplastic"/>
    <property type="match status" value="1"/>
</dbReference>
<keyword evidence="12" id="KW-0274">FAD</keyword>
<keyword evidence="11" id="KW-0479">Metal-binding</keyword>
<dbReference type="EMBL" id="GDAI01000076">
    <property type="protein sequence ID" value="JAI17527.1"/>
    <property type="molecule type" value="mRNA"/>
</dbReference>
<dbReference type="UniPathway" id="UPA00045"/>
<keyword evidence="16 24" id="KW-0411">Iron-sulfur</keyword>
<comment type="catalytic activity">
    <reaction evidence="20">
        <text>2 L-glutamate + NAD(+) = L-glutamine + 2-oxoglutarate + NADH + H(+)</text>
        <dbReference type="Rhea" id="RHEA:13753"/>
        <dbReference type="ChEBI" id="CHEBI:15378"/>
        <dbReference type="ChEBI" id="CHEBI:16810"/>
        <dbReference type="ChEBI" id="CHEBI:29985"/>
        <dbReference type="ChEBI" id="CHEBI:57540"/>
        <dbReference type="ChEBI" id="CHEBI:57945"/>
        <dbReference type="ChEBI" id="CHEBI:58359"/>
        <dbReference type="EC" id="1.4.1.14"/>
    </reaction>
</comment>
<organism evidence="27">
    <name type="scientific">Tabanus bromius</name>
    <name type="common">Band-eyed brown horse fly</name>
    <dbReference type="NCBI Taxonomy" id="304241"/>
    <lineage>
        <taxon>Eukaryota</taxon>
        <taxon>Metazoa</taxon>
        <taxon>Ecdysozoa</taxon>
        <taxon>Arthropoda</taxon>
        <taxon>Hexapoda</taxon>
        <taxon>Insecta</taxon>
        <taxon>Pterygota</taxon>
        <taxon>Neoptera</taxon>
        <taxon>Endopterygota</taxon>
        <taxon>Diptera</taxon>
        <taxon>Brachycera</taxon>
        <taxon>Tabanomorpha</taxon>
        <taxon>Tabanoidea</taxon>
        <taxon>Tabanidae</taxon>
        <taxon>Tabanus</taxon>
    </lineage>
</organism>
<dbReference type="Pfam" id="PF07992">
    <property type="entry name" value="Pyr_redox_2"/>
    <property type="match status" value="1"/>
</dbReference>
<dbReference type="FunFam" id="3.60.20.10:FF:000001">
    <property type="entry name" value="Glutamate synthase, large subunit"/>
    <property type="match status" value="1"/>
</dbReference>
<dbReference type="FunFam" id="3.50.50.60:FF:000207">
    <property type="entry name" value="Glutamate synthase"/>
    <property type="match status" value="1"/>
</dbReference>
<dbReference type="NCBIfam" id="TIGR01317">
    <property type="entry name" value="GOGAT_sm_gam"/>
    <property type="match status" value="1"/>
</dbReference>
<evidence type="ECO:0000259" key="26">
    <source>
        <dbReference type="PROSITE" id="PS51278"/>
    </source>
</evidence>
<comment type="pathway">
    <text evidence="4">Nitrogen metabolism.</text>
</comment>
<dbReference type="Gene3D" id="3.40.50.720">
    <property type="entry name" value="NAD(P)-binding Rossmann-like Domain"/>
    <property type="match status" value="1"/>
</dbReference>
<dbReference type="Pfam" id="PF00310">
    <property type="entry name" value="GATase_2"/>
    <property type="match status" value="1"/>
</dbReference>
<dbReference type="InterPro" id="IPR017932">
    <property type="entry name" value="GATase_2_dom"/>
</dbReference>
<feature type="compositionally biased region" description="Basic and acidic residues" evidence="25">
    <location>
        <begin position="1601"/>
        <end position="1611"/>
    </location>
</feature>
<keyword evidence="14" id="KW-0560">Oxidoreductase</keyword>
<evidence type="ECO:0000256" key="10">
    <source>
        <dbReference type="ARBA" id="ARBA00022643"/>
    </source>
</evidence>
<dbReference type="SUPFAM" id="SSF51395">
    <property type="entry name" value="FMN-linked oxidoreductases"/>
    <property type="match status" value="1"/>
</dbReference>
<name>A0A0K8TT44_TABBR</name>
<keyword evidence="8" id="KW-0028">Amino-acid biosynthesis</keyword>
<dbReference type="GO" id="GO:0019676">
    <property type="term" value="P:ammonia assimilation cycle"/>
    <property type="evidence" value="ECO:0007669"/>
    <property type="project" value="UniProtKB-ARBA"/>
</dbReference>
<dbReference type="FunFam" id="3.20.20.70:FF:000031">
    <property type="entry name" value="Glutamate synthase 1 [NADH]"/>
    <property type="match status" value="1"/>
</dbReference>
<evidence type="ECO:0000256" key="8">
    <source>
        <dbReference type="ARBA" id="ARBA00022605"/>
    </source>
</evidence>
<dbReference type="SUPFAM" id="SSF69336">
    <property type="entry name" value="Alpha subunit of glutamate synthase, C-terminal domain"/>
    <property type="match status" value="1"/>
</dbReference>
<dbReference type="UniPathway" id="UPA00634">
    <property type="reaction ID" value="UER00690"/>
</dbReference>
<dbReference type="Gene3D" id="3.50.50.60">
    <property type="entry name" value="FAD/NAD(P)-binding domain"/>
    <property type="match status" value="1"/>
</dbReference>
<dbReference type="FunFam" id="1.10.1060.10:FF:000006">
    <property type="entry name" value="Glutamate synthase (NADPH/NADH)"/>
    <property type="match status" value="1"/>
</dbReference>
<evidence type="ECO:0000256" key="20">
    <source>
        <dbReference type="ARBA" id="ARBA00048867"/>
    </source>
</evidence>
<evidence type="ECO:0000256" key="17">
    <source>
        <dbReference type="ARBA" id="ARBA00023164"/>
    </source>
</evidence>
<feature type="compositionally biased region" description="Low complexity" evidence="25">
    <location>
        <begin position="29"/>
        <end position="39"/>
    </location>
</feature>
<dbReference type="CDD" id="cd00713">
    <property type="entry name" value="GltS"/>
    <property type="match status" value="1"/>
</dbReference>
<evidence type="ECO:0000256" key="11">
    <source>
        <dbReference type="ARBA" id="ARBA00022723"/>
    </source>
</evidence>
<evidence type="ECO:0000256" key="24">
    <source>
        <dbReference type="PIRSR" id="PIRSR000187-2"/>
    </source>
</evidence>
<dbReference type="GO" id="GO:0050660">
    <property type="term" value="F:flavin adenine dinucleotide binding"/>
    <property type="evidence" value="ECO:0007669"/>
    <property type="project" value="InterPro"/>
</dbReference>
<keyword evidence="18 24" id="KW-0003">3Fe-4S</keyword>
<dbReference type="Gene3D" id="3.20.20.70">
    <property type="entry name" value="Aldolase class I"/>
    <property type="match status" value="2"/>
</dbReference>
<keyword evidence="9" id="KW-0285">Flavoprotein</keyword>
<comment type="similarity">
    <text evidence="6">Belongs to the glutamate synthase family.</text>
</comment>
<dbReference type="Pfam" id="PF01493">
    <property type="entry name" value="GXGXG"/>
    <property type="match status" value="1"/>
</dbReference>
<evidence type="ECO:0000256" key="9">
    <source>
        <dbReference type="ARBA" id="ARBA00022630"/>
    </source>
</evidence>
<comment type="cofactor">
    <cofactor evidence="2">
        <name>FAD</name>
        <dbReference type="ChEBI" id="CHEBI:57692"/>
    </cofactor>
</comment>
<reference evidence="27" key="1">
    <citation type="journal article" date="2015" name="Insect Biochem. Mol. Biol.">
        <title>An insight into the sialome of the horse fly, Tabanus bromius.</title>
        <authorList>
            <person name="Ribeiro J.M."/>
            <person name="Kazimirova M."/>
            <person name="Takac P."/>
            <person name="Andersen J.F."/>
            <person name="Francischetti I.M."/>
        </authorList>
    </citation>
    <scope>NUCLEOTIDE SEQUENCE</scope>
</reference>
<dbReference type="GO" id="GO:0051538">
    <property type="term" value="F:3 iron, 4 sulfur cluster binding"/>
    <property type="evidence" value="ECO:0007669"/>
    <property type="project" value="UniProtKB-KW"/>
</dbReference>
<dbReference type="PANTHER" id="PTHR43100">
    <property type="entry name" value="GLUTAMATE SYNTHASE [NADPH] SMALL CHAIN"/>
    <property type="match status" value="1"/>
</dbReference>
<dbReference type="SUPFAM" id="SSF51971">
    <property type="entry name" value="Nucleotide-binding domain"/>
    <property type="match status" value="1"/>
</dbReference>
<dbReference type="InterPro" id="IPR012220">
    <property type="entry name" value="Glu_synth_euk"/>
</dbReference>
<evidence type="ECO:0000256" key="1">
    <source>
        <dbReference type="ARBA" id="ARBA00001917"/>
    </source>
</evidence>
<sequence length="2142" mass="236085">MAPNNNSLETGCDVDKNKNGNLHVEEESASQISTASTSTDYPQEAIQADKCNDGYDCTDFEAKPQENGYDQQRKEKSQHRFESWEGPSAQGLYDPQNEHEACGVGFIVAIDGKRSHKILRDAQTLSERMKHRGACACDNDTGDGAGVLSAIPHELYAKEMANLGITLPPFGEYGTGIFFLDEQTHKEVEEEFTALAKSLKVTVLGWRTVPTDRSAIGNVARKCEPMCRQVFVSCTEGADPKDKARLIFALRKRATHELRKEGRRMYICSLCTKTIVYKGLFTSDQLWDYFPDLMNPMFDTYLALVHTRFSTNTFPSWERAHPLRVVAHNGEINTLRGNVNFMKAREGVMKSKFFGNGLKKLYPVVEPGLSDSGSFDCVLEFLIMAGERELPEAVMTMVPEAWQNDKTMPQIKRDFYQWAACVMEPWDGPALISFTDGRYIGAVLDRNGLRPSRYYITKDNILVMASEVGVYDVDPSKVLVKSRLKPGRMLLVDTEEKKFIQDVELKEKIAKCRPHSDWLKEKICIDEMRHAHMIANGHANGFQNGVNGFNNYVPPAEERGIFDPRLSLFGYTTETINMLLVPMFQDKKEALGSMGNDAPLACLSAFQPVPYEYFKQLFAQVTNPPIDPFREKVVMSLQCPIGPESNLLHPSAEQVHRLWLANPILSIPDLDMLKRTEYRGWQTKVLDITFPYIDGVEGYMEALRRICLEGQQAAENGCQLLVITDRNAGPKRAPMSAILALGALHQHLIETRHRMKVGIIVETAEAREVHHICVLLGYGADAICPYLAFELAMALRDDGVIERSVSDNEIYKAYQQAIETGIAKVMAKMGISTLQSYKSAQIFEAVGLGIEVIDRCFRGSQSRIGGVSLEILAREALERHDLTFGKVSPDSRILRNPGQYHWRHGGESHINEPGSLASLQEAAVNNNKNAFVSFRDSTLKSVKQCTLRGQLEFVTDRTPIDISEVEPASEIVKRFATGAMSFGSISLEAHTTLAITMNRIGGKSNTGEGGEDAERYIGEQDPENSQRSAIKQVASGRFGVTASYLAHADDLQIKMAQGAKPGEGGELPGYKVSKEIARTRHSVPGVGLISPPPHHDIYSIEDLAELIYDLKCANPKARISVKLVSEVGVGVVAAGVAKGKAEHITISGHDGGTGASSWTGIKSAGLPWELGIAETHQVLVLNNLRSRVVVQADGQLRTGFDVAVAAALGADEFGFSTAPLIVMGCTMMRKCHLNTCPVGIATQDPVLRAKFAGKPEHVVNFFFLLAEDIREIMASLGIRKFQELIGRTDLLQVRKDLTSKASTLDMSPLLKNALELRPNTNIVGGSVKQDFQLEKRADNQIIEQSMAVINGEQTNVNIVSKINNEERAFGSTLSYHIACKHGEEGLPEGHSINISLKGSAGQSFCAFLARGVNVSLVGDANDYVGKGLSGGTIVITPPEESPFESHLNTIVGNVCLYGATQGKAFFRGIASERFCVRNSGVTAIVEGVGDHGCEYMTDGLVIILGLTGRNFAAGMSGGIAYVYDIDGTFKVKVNPASVELLPLEHEKDIEKVRVLLDEFIEKTGSAIAKFIISNWTTERAKFVKVFPYEYQKALKTLEEEKPEKGVKKDMPPIENGVKPSHEPSIKDIEEAIQDLAIEKRKADKILDKTRGFIKYKRETGMYRDPVVRQKDYDEVFNFAHVRKNLKTQAARCMECGVPFCQSNTHGCPLGNIIPRWNDLIFHGSWKEALNQLLQTNNFPEFTGRVCPAPCEGACVLGISEPPVTIKNIECAIIDYAFENGWIKPEKPQKRTGKRVAIVGSGPSGLAASQQLNRAGHLVTVFERNDRVGGLLQYGIPTMKLSKVVVKRRVDLLAAEGIEFRTGVHVGKNIKAADLLNEYDAVLLTTGSTWPRDLPLANRDLKGIHFAMEFLESGQKKQLGGKLDNISAEGKDVIIIGGGDTGCDCIATSLRQGAKTITTFEILPEPPKSRAPDNPWPQWPKVFRVDYGHEEVRVKFGKDPRQYSTTTKEFIGENGHIKGVNTIQVAWTQSPTGQWSMKEVPGSEIYYPADLILLAMGFLGPEKTVPNELGLELDNRGNIKAVRGQYGSSNPKVFAAGDCRRGQSLVVWAITEGRQAARQVDTYLMGQPSKLPGPGGVIDCLID</sequence>
<dbReference type="InterPro" id="IPR023753">
    <property type="entry name" value="FAD/NAD-binding_dom"/>
</dbReference>
<feature type="domain" description="Glutamine amidotransferase type-2" evidence="26">
    <location>
        <begin position="102"/>
        <end position="495"/>
    </location>
</feature>
<dbReference type="InterPro" id="IPR028261">
    <property type="entry name" value="DPD_II"/>
</dbReference>
<dbReference type="PROSITE" id="PS51278">
    <property type="entry name" value="GATASE_TYPE_2"/>
    <property type="match status" value="1"/>
</dbReference>
<evidence type="ECO:0000256" key="2">
    <source>
        <dbReference type="ARBA" id="ARBA00001974"/>
    </source>
</evidence>
<dbReference type="Gene3D" id="3.60.20.10">
    <property type="entry name" value="Glutamine Phosphoribosylpyrophosphate, subunit 1, domain 1"/>
    <property type="match status" value="1"/>
</dbReference>
<feature type="compositionally biased region" description="Basic and acidic residues" evidence="25">
    <location>
        <begin position="13"/>
        <end position="26"/>
    </location>
</feature>
<evidence type="ECO:0000256" key="5">
    <source>
        <dbReference type="ARBA" id="ARBA00004944"/>
    </source>
</evidence>
<dbReference type="SUPFAM" id="SSF56235">
    <property type="entry name" value="N-terminal nucleophile aminohydrolases (Ntn hydrolases)"/>
    <property type="match status" value="1"/>
</dbReference>
<accession>A0A0K8TT44</accession>
<evidence type="ECO:0000256" key="23">
    <source>
        <dbReference type="PIRSR" id="PIRSR000187-1"/>
    </source>
</evidence>
<evidence type="ECO:0000313" key="27">
    <source>
        <dbReference type="EMBL" id="JAI17527.1"/>
    </source>
</evidence>
<evidence type="ECO:0000256" key="21">
    <source>
        <dbReference type="ARBA" id="ARBA00057049"/>
    </source>
</evidence>
<dbReference type="InterPro" id="IPR006982">
    <property type="entry name" value="Glu_synth_centr_N"/>
</dbReference>
<evidence type="ECO:0000256" key="14">
    <source>
        <dbReference type="ARBA" id="ARBA00023002"/>
    </source>
</evidence>
<comment type="subunit">
    <text evidence="7">Homotrimer.</text>
</comment>
<dbReference type="Gene3D" id="1.10.1060.10">
    <property type="entry name" value="Alpha-helical ferredoxin"/>
    <property type="match status" value="1"/>
</dbReference>
<evidence type="ECO:0000256" key="7">
    <source>
        <dbReference type="ARBA" id="ARBA00011233"/>
    </source>
</evidence>
<feature type="binding site" evidence="24">
    <location>
        <position position="1225"/>
    </location>
    <ligand>
        <name>[3Fe-4S] cluster</name>
        <dbReference type="ChEBI" id="CHEBI:21137"/>
    </ligand>
</feature>
<dbReference type="InterPro" id="IPR051394">
    <property type="entry name" value="Glutamate_Synthase"/>
</dbReference>
<protein>
    <recommendedName>
        <fullName evidence="22">Glutamate synthase [NADH]</fullName>
        <ecNumber evidence="19">1.4.1.14</ecNumber>
    </recommendedName>
</protein>
<dbReference type="InterPro" id="IPR013785">
    <property type="entry name" value="Aldolase_TIM"/>
</dbReference>
<dbReference type="Pfam" id="PF04898">
    <property type="entry name" value="Glu_syn_central"/>
    <property type="match status" value="1"/>
</dbReference>
<feature type="region of interest" description="Disordered" evidence="25">
    <location>
        <begin position="62"/>
        <end position="95"/>
    </location>
</feature>
<dbReference type="CDD" id="cd00982">
    <property type="entry name" value="gltB_C"/>
    <property type="match status" value="1"/>
</dbReference>
<dbReference type="EC" id="1.4.1.14" evidence="19"/>
<keyword evidence="17" id="KW-0314">Glutamate biosynthesis</keyword>
<comment type="cofactor">
    <cofactor evidence="24">
        <name>[3Fe-4S] cluster</name>
        <dbReference type="ChEBI" id="CHEBI:21137"/>
    </cofactor>
    <text evidence="24">Binds 1 [3Fe-4S] cluster.</text>
</comment>
<keyword evidence="13" id="KW-0315">Glutamine amidotransferase</keyword>
<dbReference type="Gene3D" id="2.160.20.60">
    <property type="entry name" value="Glutamate synthase, alpha subunit, C-terminal domain"/>
    <property type="match status" value="1"/>
</dbReference>